<comment type="pathway">
    <text evidence="1">Cofactor biosynthesis; NAD(+) biosynthesis.</text>
</comment>
<keyword evidence="5" id="KW-0547">Nucleotide-binding</keyword>
<dbReference type="EMBL" id="LKMD01000105">
    <property type="protein sequence ID" value="PIA93717.1"/>
    <property type="molecule type" value="Genomic_DNA"/>
</dbReference>
<evidence type="ECO:0000256" key="6">
    <source>
        <dbReference type="ARBA" id="ARBA00022840"/>
    </source>
</evidence>
<dbReference type="AlphaFoldDB" id="A0A2G5HME0"/>
<dbReference type="InterPro" id="IPR014729">
    <property type="entry name" value="Rossmann-like_a/b/a_fold"/>
</dbReference>
<name>A0A2G5HME0_CERBT</name>
<comment type="catalytic activity">
    <reaction evidence="8">
        <text>beta-nicotinamide D-ribonucleotide + ATP + H(+) = diphosphate + NAD(+)</text>
        <dbReference type="Rhea" id="RHEA:21360"/>
        <dbReference type="ChEBI" id="CHEBI:14649"/>
        <dbReference type="ChEBI" id="CHEBI:15378"/>
        <dbReference type="ChEBI" id="CHEBI:30616"/>
        <dbReference type="ChEBI" id="CHEBI:33019"/>
        <dbReference type="ChEBI" id="CHEBI:57540"/>
        <dbReference type="EC" id="2.7.7.1"/>
    </reaction>
</comment>
<dbReference type="GO" id="GO:0005524">
    <property type="term" value="F:ATP binding"/>
    <property type="evidence" value="ECO:0007669"/>
    <property type="project" value="UniProtKB-KW"/>
</dbReference>
<sequence>MIGEAVKALRPVSLINKFGRRIKTMTDASMAARLRAFSKLVPELESGLKAFQSSEAKFRVLKTITPSHEEAQSPSLPTADQSPKTLFILDSSFNPPSIAHRTLAQSALERASSAQHAKPHRLLLLFAIMNADKAPSPASFEQRLALMTVFARDLQDSFQQEPDKYDTLAIDIGVTKLPYYTDKSKAIETEGQEWYPDKPHHTHLVGFDTLTRFFGAKYYKDFDPPFAALNPYFDAGHRLRVTLRPDDDYGTVEEQKAFAKKLEHGEMAKDGGKPEWAKQVELVAPNPKAGVSSTKIRKAAKAKDWETIKQLCTPTVAEWVQQQELYRDDDRGAKMA</sequence>
<dbReference type="OrthoDB" id="5591297at2759"/>
<dbReference type="InterPro" id="IPR005248">
    <property type="entry name" value="NadD/NMNAT"/>
</dbReference>
<dbReference type="UniPathway" id="UPA00253">
    <property type="reaction ID" value="UER00600"/>
</dbReference>
<protein>
    <submittedName>
        <fullName evidence="9">Nicotinamide mononucleotide adenylyltransferase</fullName>
    </submittedName>
</protein>
<keyword evidence="6" id="KW-0067">ATP-binding</keyword>
<dbReference type="GO" id="GO:0005737">
    <property type="term" value="C:cytoplasm"/>
    <property type="evidence" value="ECO:0007669"/>
    <property type="project" value="TreeGrafter"/>
</dbReference>
<dbReference type="GO" id="GO:0005634">
    <property type="term" value="C:nucleus"/>
    <property type="evidence" value="ECO:0007669"/>
    <property type="project" value="TreeGrafter"/>
</dbReference>
<comment type="caution">
    <text evidence="9">The sequence shown here is derived from an EMBL/GenBank/DDBJ whole genome shotgun (WGS) entry which is preliminary data.</text>
</comment>
<dbReference type="PANTHER" id="PTHR31285:SF0">
    <property type="entry name" value="NICOTINAMIDE MONONUCLEOTIDE ADENYLYLTRANSFERASE"/>
    <property type="match status" value="1"/>
</dbReference>
<keyword evidence="7" id="KW-0520">NAD</keyword>
<keyword evidence="4 9" id="KW-0548">Nucleotidyltransferase</keyword>
<evidence type="ECO:0000256" key="3">
    <source>
        <dbReference type="ARBA" id="ARBA00022679"/>
    </source>
</evidence>
<dbReference type="Proteomes" id="UP000230605">
    <property type="component" value="Chromosome 4"/>
</dbReference>
<reference evidence="9 10" key="1">
    <citation type="submission" date="2015-10" db="EMBL/GenBank/DDBJ databases">
        <title>The cercosporin biosynthetic gene cluster was horizontally transferred to several fungal lineages and shown to be expanded in Cercospora beticola based on microsynteny with recipient genomes.</title>
        <authorList>
            <person name="De Jonge R."/>
            <person name="Ebert M.K."/>
            <person name="Suttle J.C."/>
            <person name="Jurick Ii W.M."/>
            <person name="Secor G.A."/>
            <person name="Thomma B.P."/>
            <person name="Van De Peer Y."/>
            <person name="Bolton M.D."/>
        </authorList>
    </citation>
    <scope>NUCLEOTIDE SEQUENCE [LARGE SCALE GENOMIC DNA]</scope>
    <source>
        <strain evidence="9 10">09-40</strain>
    </source>
</reference>
<evidence type="ECO:0000313" key="9">
    <source>
        <dbReference type="EMBL" id="PIA93717.1"/>
    </source>
</evidence>
<dbReference type="GO" id="GO:0009435">
    <property type="term" value="P:NAD+ biosynthetic process"/>
    <property type="evidence" value="ECO:0007669"/>
    <property type="project" value="UniProtKB-UniPathway"/>
</dbReference>
<organism evidence="9 10">
    <name type="scientific">Cercospora beticola</name>
    <name type="common">Sugarbeet leaf spot fungus</name>
    <dbReference type="NCBI Taxonomy" id="122368"/>
    <lineage>
        <taxon>Eukaryota</taxon>
        <taxon>Fungi</taxon>
        <taxon>Dikarya</taxon>
        <taxon>Ascomycota</taxon>
        <taxon>Pezizomycotina</taxon>
        <taxon>Dothideomycetes</taxon>
        <taxon>Dothideomycetidae</taxon>
        <taxon>Mycosphaerellales</taxon>
        <taxon>Mycosphaerellaceae</taxon>
        <taxon>Cercospora</taxon>
    </lineage>
</organism>
<keyword evidence="2" id="KW-0662">Pyridine nucleotide biosynthesis</keyword>
<dbReference type="SUPFAM" id="SSF52374">
    <property type="entry name" value="Nucleotidylyl transferase"/>
    <property type="match status" value="1"/>
</dbReference>
<gene>
    <name evidence="9" type="ORF">CB0940_04850</name>
</gene>
<evidence type="ECO:0000256" key="1">
    <source>
        <dbReference type="ARBA" id="ARBA00004790"/>
    </source>
</evidence>
<evidence type="ECO:0000256" key="8">
    <source>
        <dbReference type="ARBA" id="ARBA00049001"/>
    </source>
</evidence>
<evidence type="ECO:0000256" key="2">
    <source>
        <dbReference type="ARBA" id="ARBA00022642"/>
    </source>
</evidence>
<evidence type="ECO:0000256" key="5">
    <source>
        <dbReference type="ARBA" id="ARBA00022741"/>
    </source>
</evidence>
<keyword evidence="3 9" id="KW-0808">Transferase</keyword>
<accession>A0A2G5HME0</accession>
<dbReference type="GO" id="GO:0000309">
    <property type="term" value="F:nicotinamide-nucleotide adenylyltransferase activity"/>
    <property type="evidence" value="ECO:0007669"/>
    <property type="project" value="UniProtKB-EC"/>
</dbReference>
<proteinExistence type="predicted"/>
<evidence type="ECO:0000313" key="10">
    <source>
        <dbReference type="Proteomes" id="UP000230605"/>
    </source>
</evidence>
<dbReference type="GO" id="GO:0016887">
    <property type="term" value="F:ATP hydrolysis activity"/>
    <property type="evidence" value="ECO:0007669"/>
    <property type="project" value="TreeGrafter"/>
</dbReference>
<evidence type="ECO:0000256" key="7">
    <source>
        <dbReference type="ARBA" id="ARBA00023027"/>
    </source>
</evidence>
<dbReference type="PANTHER" id="PTHR31285">
    <property type="entry name" value="NICOTINAMIDE MONONUCLEOTIDE ADENYLYLTRANSFERASE"/>
    <property type="match status" value="1"/>
</dbReference>
<dbReference type="CDD" id="cd02165">
    <property type="entry name" value="NMNAT"/>
    <property type="match status" value="1"/>
</dbReference>
<evidence type="ECO:0000256" key="4">
    <source>
        <dbReference type="ARBA" id="ARBA00022695"/>
    </source>
</evidence>
<dbReference type="Gene3D" id="3.40.50.620">
    <property type="entry name" value="HUPs"/>
    <property type="match status" value="1"/>
</dbReference>